<feature type="compositionally biased region" description="Basic and acidic residues" evidence="4">
    <location>
        <begin position="747"/>
        <end position="793"/>
    </location>
</feature>
<evidence type="ECO:0000259" key="5">
    <source>
        <dbReference type="PROSITE" id="PS51388"/>
    </source>
</evidence>
<dbReference type="PROSITE" id="PS51388">
    <property type="entry name" value="GED"/>
    <property type="match status" value="1"/>
</dbReference>
<dbReference type="InterPro" id="IPR045063">
    <property type="entry name" value="Dynamin_N"/>
</dbReference>
<dbReference type="GO" id="GO:0016559">
    <property type="term" value="P:peroxisome fission"/>
    <property type="evidence" value="ECO:0007669"/>
    <property type="project" value="TreeGrafter"/>
</dbReference>
<evidence type="ECO:0000256" key="1">
    <source>
        <dbReference type="ARBA" id="ARBA00022741"/>
    </source>
</evidence>
<dbReference type="GO" id="GO:0005525">
    <property type="term" value="F:GTP binding"/>
    <property type="evidence" value="ECO:0007669"/>
    <property type="project" value="InterPro"/>
</dbReference>
<dbReference type="InterPro" id="IPR027417">
    <property type="entry name" value="P-loop_NTPase"/>
</dbReference>
<dbReference type="InterPro" id="IPR022812">
    <property type="entry name" value="Dynamin"/>
</dbReference>
<feature type="coiled-coil region" evidence="3">
    <location>
        <begin position="975"/>
        <end position="1012"/>
    </location>
</feature>
<accession>K1WIC5</accession>
<gene>
    <name evidence="6" type="ORF">MBM_04256</name>
</gene>
<dbReference type="EMBL" id="JH921436">
    <property type="protein sequence ID" value="EKD17395.1"/>
    <property type="molecule type" value="Genomic_DNA"/>
</dbReference>
<dbReference type="GO" id="GO:0000266">
    <property type="term" value="P:mitochondrial fission"/>
    <property type="evidence" value="ECO:0007669"/>
    <property type="project" value="TreeGrafter"/>
</dbReference>
<dbReference type="OMA" id="YSWINAR"/>
<evidence type="ECO:0000256" key="3">
    <source>
        <dbReference type="SAM" id="Coils"/>
    </source>
</evidence>
<dbReference type="KEGG" id="mbe:MBM_04256"/>
<dbReference type="GO" id="GO:0005874">
    <property type="term" value="C:microtubule"/>
    <property type="evidence" value="ECO:0007669"/>
    <property type="project" value="TreeGrafter"/>
</dbReference>
<feature type="compositionally biased region" description="Polar residues" evidence="4">
    <location>
        <begin position="9"/>
        <end position="32"/>
    </location>
</feature>
<feature type="region of interest" description="Disordered" evidence="4">
    <location>
        <begin position="1"/>
        <end position="35"/>
    </location>
</feature>
<feature type="compositionally biased region" description="Polar residues" evidence="4">
    <location>
        <begin position="728"/>
        <end position="741"/>
    </location>
</feature>
<dbReference type="InParanoid" id="K1WIC5"/>
<dbReference type="InterPro" id="IPR000375">
    <property type="entry name" value="Dynamin_stalk"/>
</dbReference>
<keyword evidence="2" id="KW-0342">GTP-binding</keyword>
<dbReference type="eggNOG" id="KOG0446">
    <property type="taxonomic scope" value="Eukaryota"/>
</dbReference>
<dbReference type="GO" id="GO:0006897">
    <property type="term" value="P:endocytosis"/>
    <property type="evidence" value="ECO:0007669"/>
    <property type="project" value="TreeGrafter"/>
</dbReference>
<feature type="region of interest" description="Disordered" evidence="4">
    <location>
        <begin position="728"/>
        <end position="814"/>
    </location>
</feature>
<dbReference type="HOGENOM" id="CLU_296135_0_0_1"/>
<dbReference type="GO" id="GO:0005739">
    <property type="term" value="C:mitochondrion"/>
    <property type="evidence" value="ECO:0007669"/>
    <property type="project" value="TreeGrafter"/>
</dbReference>
<feature type="region of interest" description="Disordered" evidence="4">
    <location>
        <begin position="645"/>
        <end position="683"/>
    </location>
</feature>
<dbReference type="Proteomes" id="UP000006753">
    <property type="component" value="Unassembled WGS sequence"/>
</dbReference>
<feature type="compositionally biased region" description="Low complexity" evidence="4">
    <location>
        <begin position="673"/>
        <end position="683"/>
    </location>
</feature>
<dbReference type="STRING" id="1072389.K1WIC5"/>
<feature type="compositionally biased region" description="Polar residues" evidence="4">
    <location>
        <begin position="645"/>
        <end position="654"/>
    </location>
</feature>
<dbReference type="InterPro" id="IPR001401">
    <property type="entry name" value="Dynamin_GTPase"/>
</dbReference>
<dbReference type="Gene3D" id="3.40.50.300">
    <property type="entry name" value="P-loop containing nucleotide triphosphate hydrolases"/>
    <property type="match status" value="1"/>
</dbReference>
<dbReference type="Pfam" id="PF00350">
    <property type="entry name" value="Dynamin_N"/>
    <property type="match status" value="1"/>
</dbReference>
<keyword evidence="7" id="KW-1185">Reference proteome</keyword>
<dbReference type="OrthoDB" id="415706at2759"/>
<evidence type="ECO:0000313" key="7">
    <source>
        <dbReference type="Proteomes" id="UP000006753"/>
    </source>
</evidence>
<name>K1WIC5_MARBU</name>
<sequence>MDDNIYNAEDNQSAPSMGSPLDTPSSTTASISKRSEDGVLDHCHPSVSIHPIEFADFNKLDIGESMKTAHLYKKAMRLVDMYEELGLGADLKMPRFVLAGDAGCGKLSLLENLTGLPMPIATAYGTRFPIEITLLQHPRIRTRCRLSEKEGCILEDNADFKEFGTRHDYDGPMTRFQFENMLREASKIFDVPPPLFTRDLVEGSECPPAKISQHVLRVEVQSPNHKNITFWDTPGLQSDLDKSNASMAESIVKCLIEDKRTVIIAVAETEKTIESQHIFELAKEVDPEGLRTLGVHTKSDLVGIHDQKTYMPAYLRARNEEKELRHGWQAVQNCSSVRWEVPKDVDGLPRAASNGDNLFAAWLFRRSGTPLSSVGVEGLRDRFSDVFCVHLMDNFPKLNQQARDKLVRKKEELEALGPVRSSVKEQRKFLKTIVAAYQQPKSIYLGDVPQYDENPVPLYKKLASLKSAEFSIPLRDLGAVRAFQTPSMEIDEAAHLAAASLSFQGTDNIYSWINARYQSTKWNTIPGVIPPALVERLFEEQTANWVTITHGFLDMVKTMFITTVGVCLEQSCSSKHVNDTLYALVSAAVTNKMKDFQIFCKDILQNEREELQNMAGDQQLVKEIQEAKTIRLIAALSRLEAPSQRLSNPSSIAASSPKPDAEVESSQSGTKSTTPAAATATMPAATSAQAPVLGASSNPSCFNSPLGASCTSKADSPRGFAAWASSPKTFATPSTLSSGQGSVLDGSRNEDRESRKEDQESRKEDQESRKEDQESRKKDRESRKKDRESRMKDPFASCSRAPSAVNAATTEKVAPVATPVESLPSTLCSIPKPRFGEPTPLTKGPSLGEFFQSQPPAPSASQPKVQQQLPYNTSVTIRQSEPPNQPPNNPITSLAKLAKIKKESLKAILTDDRQVVYEIHDILKAYYAISSKHYIDAICKTGLNKRFVRDMMDVFSDKLIDELSDAEVKKVASETVKAKQMRRNLNNEINRLELLIRDSEEMLRKLEEEEEGEGDGEEVE</sequence>
<feature type="region of interest" description="Disordered" evidence="4">
    <location>
        <begin position="831"/>
        <end position="869"/>
    </location>
</feature>
<evidence type="ECO:0000256" key="2">
    <source>
        <dbReference type="ARBA" id="ARBA00023134"/>
    </source>
</evidence>
<dbReference type="InterPro" id="IPR020850">
    <property type="entry name" value="GED_dom"/>
</dbReference>
<reference evidence="6 7" key="1">
    <citation type="journal article" date="2012" name="BMC Genomics">
        <title>Sequencing the genome of Marssonina brunnea reveals fungus-poplar co-evolution.</title>
        <authorList>
            <person name="Zhu S."/>
            <person name="Cao Y.-Z."/>
            <person name="Jiang C."/>
            <person name="Tan B.-Y."/>
            <person name="Wang Z."/>
            <person name="Feng S."/>
            <person name="Zhang L."/>
            <person name="Su X.-H."/>
            <person name="Brejova B."/>
            <person name="Vinar T."/>
            <person name="Xu M."/>
            <person name="Wang M.-X."/>
            <person name="Zhang S.-G."/>
            <person name="Huang M.-R."/>
            <person name="Wu R."/>
            <person name="Zhou Y."/>
        </authorList>
    </citation>
    <scope>NUCLEOTIDE SEQUENCE [LARGE SCALE GENOMIC DNA]</scope>
    <source>
        <strain evidence="6 7">MB_m1</strain>
    </source>
</reference>
<dbReference type="GO" id="GO:0003924">
    <property type="term" value="F:GTPase activity"/>
    <property type="evidence" value="ECO:0007669"/>
    <property type="project" value="InterPro"/>
</dbReference>
<dbReference type="PRINTS" id="PR00195">
    <property type="entry name" value="DYNAMIN"/>
</dbReference>
<keyword evidence="1" id="KW-0547">Nucleotide-binding</keyword>
<keyword evidence="3" id="KW-0175">Coiled coil</keyword>
<dbReference type="GO" id="GO:0008017">
    <property type="term" value="F:microtubule binding"/>
    <property type="evidence" value="ECO:0007669"/>
    <property type="project" value="TreeGrafter"/>
</dbReference>
<protein>
    <submittedName>
        <fullName evidence="6">Dynamin</fullName>
    </submittedName>
</protein>
<evidence type="ECO:0000256" key="4">
    <source>
        <dbReference type="SAM" id="MobiDB-lite"/>
    </source>
</evidence>
<dbReference type="GO" id="GO:0048312">
    <property type="term" value="P:intracellular distribution of mitochondria"/>
    <property type="evidence" value="ECO:0007669"/>
    <property type="project" value="TreeGrafter"/>
</dbReference>
<dbReference type="GO" id="GO:0016020">
    <property type="term" value="C:membrane"/>
    <property type="evidence" value="ECO:0007669"/>
    <property type="project" value="TreeGrafter"/>
</dbReference>
<feature type="domain" description="GED" evidence="5">
    <location>
        <begin position="916"/>
        <end position="1007"/>
    </location>
</feature>
<dbReference type="PANTHER" id="PTHR11566">
    <property type="entry name" value="DYNAMIN"/>
    <property type="match status" value="1"/>
</dbReference>
<dbReference type="AlphaFoldDB" id="K1WIC5"/>
<organism evidence="6 7">
    <name type="scientific">Marssonina brunnea f. sp. multigermtubi (strain MB_m1)</name>
    <name type="common">Marssonina leaf spot fungus</name>
    <dbReference type="NCBI Taxonomy" id="1072389"/>
    <lineage>
        <taxon>Eukaryota</taxon>
        <taxon>Fungi</taxon>
        <taxon>Dikarya</taxon>
        <taxon>Ascomycota</taxon>
        <taxon>Pezizomycotina</taxon>
        <taxon>Leotiomycetes</taxon>
        <taxon>Helotiales</taxon>
        <taxon>Drepanopezizaceae</taxon>
        <taxon>Drepanopeziza</taxon>
    </lineage>
</organism>
<feature type="compositionally biased region" description="Low complexity" evidence="4">
    <location>
        <begin position="859"/>
        <end position="868"/>
    </location>
</feature>
<dbReference type="Pfam" id="PF01031">
    <property type="entry name" value="Dynamin_M"/>
    <property type="match status" value="1"/>
</dbReference>
<dbReference type="RefSeq" id="XP_007292145.1">
    <property type="nucleotide sequence ID" value="XM_007292083.1"/>
</dbReference>
<dbReference type="SUPFAM" id="SSF52540">
    <property type="entry name" value="P-loop containing nucleoside triphosphate hydrolases"/>
    <property type="match status" value="1"/>
</dbReference>
<dbReference type="SMART" id="SM00053">
    <property type="entry name" value="DYNc"/>
    <property type="match status" value="1"/>
</dbReference>
<dbReference type="GeneID" id="18760191"/>
<proteinExistence type="predicted"/>
<evidence type="ECO:0000313" key="6">
    <source>
        <dbReference type="EMBL" id="EKD17395.1"/>
    </source>
</evidence>
<dbReference type="PANTHER" id="PTHR11566:SF21">
    <property type="entry name" value="DYNAMIN RELATED PROTEIN 1, ISOFORM A"/>
    <property type="match status" value="1"/>
</dbReference>